<dbReference type="Proteomes" id="UP000015102">
    <property type="component" value="Unassembled WGS sequence"/>
</dbReference>
<dbReference type="SUPFAM" id="SSF47473">
    <property type="entry name" value="EF-hand"/>
    <property type="match status" value="2"/>
</dbReference>
<dbReference type="GO" id="GO:0005509">
    <property type="term" value="F:calcium ion binding"/>
    <property type="evidence" value="ECO:0007669"/>
    <property type="project" value="InterPro"/>
</dbReference>
<dbReference type="Pfam" id="PF13202">
    <property type="entry name" value="EF-hand_5"/>
    <property type="match status" value="1"/>
</dbReference>
<evidence type="ECO:0000256" key="1">
    <source>
        <dbReference type="ARBA" id="ARBA00004319"/>
    </source>
</evidence>
<keyword evidence="5" id="KW-0256">Endoplasmic reticulum</keyword>
<dbReference type="CDD" id="cd16227">
    <property type="entry name" value="EFh_CREC_RCN2_like"/>
    <property type="match status" value="1"/>
</dbReference>
<dbReference type="HOGENOM" id="CLU_044718_0_0_1"/>
<dbReference type="InterPro" id="IPR018247">
    <property type="entry name" value="EF_Hand_1_Ca_BS"/>
</dbReference>
<comment type="subcellular location">
    <subcellularLocation>
        <location evidence="1">Endoplasmic reticulum lumen</location>
    </subcellularLocation>
</comment>
<evidence type="ECO:0000313" key="14">
    <source>
        <dbReference type="EnsemblMetazoa" id="MESCA000982-PA"/>
    </source>
</evidence>
<keyword evidence="3 12" id="KW-0732">Signal</keyword>
<sequence>MMKYSILILFTISILEAIAAVPPHKHEKHSSGSKERIKDGIYQGRDAKHYEDGAHHSEFDHEAIIGSVKEAEEFDSLTPEESKKRLAVLVKLMDLNHDGFVDRHELKAWILRSFKKLAEEEAEDHIDEIDTDGDGRVSWKEYLVDNYSMEDENEKKELIEFETYEEEQKMIKDDKEMFKAADSNQDGLLDLQEYVLFQNPEEHPQMLPIVYEQTMRDKDKNQDRVIDFKEFVGEEASRHDKEWLISEKDKFDNDFDLNRDGVLTGNEVLSWVVPSNDEVAKDVADHLFVAADEDHDDRLSYIEILNNHETFVGSEATDYGDHLENIDRFTDELFF</sequence>
<keyword evidence="2" id="KW-0479">Metal-binding</keyword>
<comment type="subunit">
    <text evidence="10">Interacts with PCSK6 (immature form including the propeptide); probably involved in the maturation and the secretion of PCSK6.</text>
</comment>
<dbReference type="AlphaFoldDB" id="T1GCG8"/>
<evidence type="ECO:0000256" key="11">
    <source>
        <dbReference type="ARBA" id="ARBA00072696"/>
    </source>
</evidence>
<dbReference type="InterPro" id="IPR011992">
    <property type="entry name" value="EF-hand-dom_pair"/>
</dbReference>
<comment type="function">
    <text evidence="9">Probable molecular chaperone assisting protein biosynthesis and transport in the endoplasmic reticulum. Required for the proper biosynthesis and transport of pulmonary surfactant-associated protein A/SP-A, pulmonary surfactant-associated protein D/SP-D and the lipid transporter ABCA3. By regulating both the proper expression and the degradation through the endoplasmic reticulum-associated protein degradation pathway of these proteins plays a crucial role in pulmonary surfactant homeostasis. Has an anti-fibrotic activity by negatively regulating the secretion of type I and type III collagens. This calcium-binding protein also transiently associates with immature PCSK6 and regulates its secretion.</text>
</comment>
<dbReference type="GO" id="GO:0005788">
    <property type="term" value="C:endoplasmic reticulum lumen"/>
    <property type="evidence" value="ECO:0007669"/>
    <property type="project" value="UniProtKB-SubCell"/>
</dbReference>
<dbReference type="OMA" id="TWEEYNM"/>
<feature type="domain" description="EF-hand" evidence="13">
    <location>
        <begin position="81"/>
        <end position="116"/>
    </location>
</feature>
<evidence type="ECO:0000256" key="3">
    <source>
        <dbReference type="ARBA" id="ARBA00022729"/>
    </source>
</evidence>
<feature type="chain" id="PRO_5004577261" description="Reticulocalbin-3" evidence="12">
    <location>
        <begin position="21"/>
        <end position="335"/>
    </location>
</feature>
<dbReference type="FunFam" id="1.10.238.10:FF:000104">
    <property type="entry name" value="calumenin isoform X1"/>
    <property type="match status" value="1"/>
</dbReference>
<evidence type="ECO:0000256" key="9">
    <source>
        <dbReference type="ARBA" id="ARBA00056975"/>
    </source>
</evidence>
<keyword evidence="6" id="KW-0106">Calcium</keyword>
<evidence type="ECO:0000256" key="8">
    <source>
        <dbReference type="ARBA" id="ARBA00023186"/>
    </source>
</evidence>
<evidence type="ECO:0000259" key="13">
    <source>
        <dbReference type="PROSITE" id="PS50222"/>
    </source>
</evidence>
<dbReference type="Gene3D" id="1.10.238.10">
    <property type="entry name" value="EF-hand"/>
    <property type="match status" value="3"/>
</dbReference>
<evidence type="ECO:0000256" key="2">
    <source>
        <dbReference type="ARBA" id="ARBA00022723"/>
    </source>
</evidence>
<feature type="domain" description="EF-hand" evidence="13">
    <location>
        <begin position="117"/>
        <end position="152"/>
    </location>
</feature>
<name>T1GCG8_MEGSC</name>
<accession>T1GCG8</accession>
<dbReference type="Pfam" id="PF13499">
    <property type="entry name" value="EF-hand_7"/>
    <property type="match status" value="1"/>
</dbReference>
<dbReference type="PANTHER" id="PTHR10827:SF95">
    <property type="entry name" value="LD34388P"/>
    <property type="match status" value="1"/>
</dbReference>
<dbReference type="PROSITE" id="PS00018">
    <property type="entry name" value="EF_HAND_1"/>
    <property type="match status" value="6"/>
</dbReference>
<dbReference type="SMART" id="SM00054">
    <property type="entry name" value="EFh"/>
    <property type="match status" value="4"/>
</dbReference>
<dbReference type="STRING" id="36166.T1GCG8"/>
<keyword evidence="8" id="KW-0143">Chaperone</keyword>
<dbReference type="EMBL" id="CAQQ02043142">
    <property type="status" value="NOT_ANNOTATED_CDS"/>
    <property type="molecule type" value="Genomic_DNA"/>
</dbReference>
<dbReference type="PANTHER" id="PTHR10827">
    <property type="entry name" value="RETICULOCALBIN"/>
    <property type="match status" value="1"/>
</dbReference>
<reference evidence="15" key="1">
    <citation type="submission" date="2013-02" db="EMBL/GenBank/DDBJ databases">
        <authorList>
            <person name="Hughes D."/>
        </authorList>
    </citation>
    <scope>NUCLEOTIDE SEQUENCE</scope>
    <source>
        <strain>Durham</strain>
        <strain evidence="15">NC isolate 2 -- Noor lab</strain>
    </source>
</reference>
<evidence type="ECO:0000256" key="7">
    <source>
        <dbReference type="ARBA" id="ARBA00023180"/>
    </source>
</evidence>
<keyword evidence="7" id="KW-0325">Glycoprotein</keyword>
<reference evidence="14" key="2">
    <citation type="submission" date="2015-06" db="UniProtKB">
        <authorList>
            <consortium name="EnsemblMetazoa"/>
        </authorList>
    </citation>
    <scope>IDENTIFICATION</scope>
</reference>
<dbReference type="GO" id="GO:0015031">
    <property type="term" value="P:protein transport"/>
    <property type="evidence" value="ECO:0007669"/>
    <property type="project" value="UniProtKB-ARBA"/>
</dbReference>
<keyword evidence="4" id="KW-0677">Repeat</keyword>
<feature type="domain" description="EF-hand" evidence="13">
    <location>
        <begin position="169"/>
        <end position="204"/>
    </location>
</feature>
<evidence type="ECO:0000256" key="5">
    <source>
        <dbReference type="ARBA" id="ARBA00022824"/>
    </source>
</evidence>
<protein>
    <recommendedName>
        <fullName evidence="11">Reticulocalbin-3</fullName>
    </recommendedName>
</protein>
<dbReference type="PROSITE" id="PS50222">
    <property type="entry name" value="EF_HAND_2"/>
    <property type="match status" value="3"/>
</dbReference>
<evidence type="ECO:0000313" key="15">
    <source>
        <dbReference type="Proteomes" id="UP000015102"/>
    </source>
</evidence>
<organism evidence="14 15">
    <name type="scientific">Megaselia scalaris</name>
    <name type="common">Humpbacked fly</name>
    <name type="synonym">Phora scalaris</name>
    <dbReference type="NCBI Taxonomy" id="36166"/>
    <lineage>
        <taxon>Eukaryota</taxon>
        <taxon>Metazoa</taxon>
        <taxon>Ecdysozoa</taxon>
        <taxon>Arthropoda</taxon>
        <taxon>Hexapoda</taxon>
        <taxon>Insecta</taxon>
        <taxon>Pterygota</taxon>
        <taxon>Neoptera</taxon>
        <taxon>Endopterygota</taxon>
        <taxon>Diptera</taxon>
        <taxon>Brachycera</taxon>
        <taxon>Muscomorpha</taxon>
        <taxon>Platypezoidea</taxon>
        <taxon>Phoridae</taxon>
        <taxon>Megaseliini</taxon>
        <taxon>Megaselia</taxon>
    </lineage>
</organism>
<keyword evidence="15" id="KW-1185">Reference proteome</keyword>
<evidence type="ECO:0000256" key="6">
    <source>
        <dbReference type="ARBA" id="ARBA00022837"/>
    </source>
</evidence>
<evidence type="ECO:0000256" key="12">
    <source>
        <dbReference type="SAM" id="SignalP"/>
    </source>
</evidence>
<dbReference type="InterPro" id="IPR002048">
    <property type="entry name" value="EF_hand_dom"/>
</dbReference>
<evidence type="ECO:0000256" key="10">
    <source>
        <dbReference type="ARBA" id="ARBA00063143"/>
    </source>
</evidence>
<dbReference type="EnsemblMetazoa" id="MESCA000982-RA">
    <property type="protein sequence ID" value="MESCA000982-PA"/>
    <property type="gene ID" value="MESCA000982"/>
</dbReference>
<proteinExistence type="predicted"/>
<evidence type="ECO:0000256" key="4">
    <source>
        <dbReference type="ARBA" id="ARBA00022737"/>
    </source>
</evidence>
<feature type="signal peptide" evidence="12">
    <location>
        <begin position="1"/>
        <end position="20"/>
    </location>
</feature>